<keyword evidence="3" id="KW-1185">Reference proteome</keyword>
<feature type="compositionally biased region" description="Low complexity" evidence="1">
    <location>
        <begin position="230"/>
        <end position="241"/>
    </location>
</feature>
<evidence type="ECO:0000256" key="1">
    <source>
        <dbReference type="SAM" id="MobiDB-lite"/>
    </source>
</evidence>
<organism evidence="2 3">
    <name type="scientific">Halteria grandinella</name>
    <dbReference type="NCBI Taxonomy" id="5974"/>
    <lineage>
        <taxon>Eukaryota</taxon>
        <taxon>Sar</taxon>
        <taxon>Alveolata</taxon>
        <taxon>Ciliophora</taxon>
        <taxon>Intramacronucleata</taxon>
        <taxon>Spirotrichea</taxon>
        <taxon>Stichotrichia</taxon>
        <taxon>Sporadotrichida</taxon>
        <taxon>Halteriidae</taxon>
        <taxon>Halteria</taxon>
    </lineage>
</organism>
<sequence length="364" mass="41362">MLARKFAIRNCERMVLSMNYRPLNTAHAKIKSFSDPASAAEFLIPRDQGCFDDDVIMSNKEDEDIFVDEDSQQYQILSGVAPSTTMKAKEHEDITLQALLSNSQNQPSYTTTCSGDPGSNISIPQNQSHSVQLKYLMNEGSSEKSQTPKQKPTKKLASRSAQPRKTQKKGKATTPKVCLPNSQQERERIEKVMEQQEKFLSKVAPHQLMLSDENISKLPPIPMMDRSQRQDQQQTSQSGGLSEQELNCEAFLQYLNQITAGEGDSRHLANTGNASRMAELIRKYDDLMHQKLEPMRMVIVKVLIKTMNEVILKKFLDSKGLECLSKWLDPVIADLEGIQSLQFNYFFRFLLKILEQAIRRQLAD</sequence>
<name>A0A8J8P458_HALGN</name>
<feature type="region of interest" description="Disordered" evidence="1">
    <location>
        <begin position="101"/>
        <end position="121"/>
    </location>
</feature>
<reference evidence="2" key="1">
    <citation type="submission" date="2019-06" db="EMBL/GenBank/DDBJ databases">
        <authorList>
            <person name="Zheng W."/>
        </authorList>
    </citation>
    <scope>NUCLEOTIDE SEQUENCE</scope>
    <source>
        <strain evidence="2">QDHG01</strain>
    </source>
</reference>
<gene>
    <name evidence="2" type="ORF">FGO68_gene12122</name>
</gene>
<dbReference type="EMBL" id="RRYP01000734">
    <property type="protein sequence ID" value="TNV86933.1"/>
    <property type="molecule type" value="Genomic_DNA"/>
</dbReference>
<comment type="caution">
    <text evidence="2">The sequence shown here is derived from an EMBL/GenBank/DDBJ whole genome shotgun (WGS) entry which is preliminary data.</text>
</comment>
<dbReference type="Proteomes" id="UP000785679">
    <property type="component" value="Unassembled WGS sequence"/>
</dbReference>
<feature type="region of interest" description="Disordered" evidence="1">
    <location>
        <begin position="216"/>
        <end position="241"/>
    </location>
</feature>
<evidence type="ECO:0000313" key="2">
    <source>
        <dbReference type="EMBL" id="TNV86933.1"/>
    </source>
</evidence>
<proteinExistence type="predicted"/>
<feature type="region of interest" description="Disordered" evidence="1">
    <location>
        <begin position="139"/>
        <end position="188"/>
    </location>
</feature>
<protein>
    <submittedName>
        <fullName evidence="2">Uncharacterized protein</fullName>
    </submittedName>
</protein>
<accession>A0A8J8P458</accession>
<evidence type="ECO:0000313" key="3">
    <source>
        <dbReference type="Proteomes" id="UP000785679"/>
    </source>
</evidence>
<dbReference type="AlphaFoldDB" id="A0A8J8P458"/>